<reference evidence="4" key="1">
    <citation type="submission" date="2013-07" db="EMBL/GenBank/DDBJ databases">
        <title>The Genome Sequence of Cryptococcus dejecticola CBS10117.</title>
        <authorList>
            <consortium name="The Broad Institute Genome Sequencing Platform"/>
            <person name="Cuomo C."/>
            <person name="Litvintseva A."/>
            <person name="Chen Y."/>
            <person name="Heitman J."/>
            <person name="Sun S."/>
            <person name="Springer D."/>
            <person name="Dromer F."/>
            <person name="Young S.K."/>
            <person name="Zeng Q."/>
            <person name="Gargeya S."/>
            <person name="Fitzgerald M."/>
            <person name="Abouelleil A."/>
            <person name="Alvarado L."/>
            <person name="Berlin A.M."/>
            <person name="Chapman S.B."/>
            <person name="Dewar J."/>
            <person name="Goldberg J."/>
            <person name="Griggs A."/>
            <person name="Gujja S."/>
            <person name="Hansen M."/>
            <person name="Howarth C."/>
            <person name="Imamovic A."/>
            <person name="Larimer J."/>
            <person name="McCowan C."/>
            <person name="Murphy C."/>
            <person name="Pearson M."/>
            <person name="Priest M."/>
            <person name="Roberts A."/>
            <person name="Saif S."/>
            <person name="Shea T."/>
            <person name="Sykes S."/>
            <person name="Wortman J."/>
            <person name="Nusbaum C."/>
            <person name="Birren B."/>
        </authorList>
    </citation>
    <scope>NUCLEOTIDE SEQUENCE [LARGE SCALE GENOMIC DNA]</scope>
    <source>
        <strain evidence="4">CBS 10117</strain>
    </source>
</reference>
<feature type="compositionally biased region" description="Polar residues" evidence="2">
    <location>
        <begin position="167"/>
        <end position="177"/>
    </location>
</feature>
<dbReference type="InterPro" id="IPR036570">
    <property type="entry name" value="HORMA_dom_sf"/>
</dbReference>
<reference evidence="5" key="2">
    <citation type="submission" date="2013-07" db="EMBL/GenBank/DDBJ databases">
        <authorList>
            <consortium name="The Broad Institute Genome Sequencing Platform"/>
            <person name="Cuomo C."/>
            <person name="Litvintseva A."/>
            <person name="Chen Y."/>
            <person name="Heitman J."/>
            <person name="Sun S."/>
            <person name="Springer D."/>
            <person name="Dromer F."/>
            <person name="Young S.K."/>
            <person name="Zeng Q."/>
            <person name="Gargeya S."/>
            <person name="Fitzgerald M."/>
            <person name="Abouelleil A."/>
            <person name="Alvarado L."/>
            <person name="Berlin A.M."/>
            <person name="Chapman S.B."/>
            <person name="Dewar J."/>
            <person name="Goldberg J."/>
            <person name="Griggs A."/>
            <person name="Gujja S."/>
            <person name="Hansen M."/>
            <person name="Howarth C."/>
            <person name="Imamovic A."/>
            <person name="Larimer J."/>
            <person name="McCowan C."/>
            <person name="Murphy C."/>
            <person name="Pearson M."/>
            <person name="Priest M."/>
            <person name="Roberts A."/>
            <person name="Saif S."/>
            <person name="Shea T."/>
            <person name="Sykes S."/>
            <person name="Wortman J."/>
            <person name="Nusbaum C."/>
            <person name="Birren B."/>
        </authorList>
    </citation>
    <scope>NUCLEOTIDE SEQUENCE</scope>
    <source>
        <strain evidence="5">CBS 10117</strain>
    </source>
</reference>
<gene>
    <name evidence="4" type="ORF">I303_05038</name>
    <name evidence="5" type="ORF">I303_105520</name>
</gene>
<comment type="similarity">
    <text evidence="1">Belongs to the MAD2 family.</text>
</comment>
<dbReference type="Pfam" id="PF02301">
    <property type="entry name" value="HORMA"/>
    <property type="match status" value="1"/>
</dbReference>
<evidence type="ECO:0000313" key="5">
    <source>
        <dbReference type="EMBL" id="WWC62922.1"/>
    </source>
</evidence>
<dbReference type="SUPFAM" id="SSF56019">
    <property type="entry name" value="The spindle assembly checkpoint protein mad2"/>
    <property type="match status" value="1"/>
</dbReference>
<dbReference type="VEuPathDB" id="FungiDB:I303_05038"/>
<evidence type="ECO:0000259" key="3">
    <source>
        <dbReference type="PROSITE" id="PS50815"/>
    </source>
</evidence>
<dbReference type="KEGG" id="kdj:28968737"/>
<dbReference type="OrthoDB" id="21254at2759"/>
<dbReference type="EMBL" id="KI894032">
    <property type="protein sequence ID" value="OBR84181.1"/>
    <property type="molecule type" value="Genomic_DNA"/>
</dbReference>
<dbReference type="Proteomes" id="UP000078595">
    <property type="component" value="Chromosome 6"/>
</dbReference>
<evidence type="ECO:0000313" key="4">
    <source>
        <dbReference type="EMBL" id="OBR84181.1"/>
    </source>
</evidence>
<dbReference type="GeneID" id="28968737"/>
<reference evidence="5" key="3">
    <citation type="submission" date="2024-02" db="EMBL/GenBank/DDBJ databases">
        <title>Comparative genomics of Cryptococcus and Kwoniella reveals pathogenesis evolution and contrasting modes of karyotype evolution via chromosome fusion or intercentromeric recombination.</title>
        <authorList>
            <person name="Coelho M.A."/>
            <person name="David-Palma M."/>
            <person name="Shea T."/>
            <person name="Bowers K."/>
            <person name="McGinley-Smith S."/>
            <person name="Mohammad A.W."/>
            <person name="Gnirke A."/>
            <person name="Yurkov A.M."/>
            <person name="Nowrousian M."/>
            <person name="Sun S."/>
            <person name="Cuomo C.A."/>
            <person name="Heitman J."/>
        </authorList>
    </citation>
    <scope>NUCLEOTIDE SEQUENCE</scope>
    <source>
        <strain evidence="5">CBS 10117</strain>
    </source>
</reference>
<evidence type="ECO:0000313" key="6">
    <source>
        <dbReference type="Proteomes" id="UP000078595"/>
    </source>
</evidence>
<feature type="region of interest" description="Disordered" evidence="2">
    <location>
        <begin position="167"/>
        <end position="212"/>
    </location>
</feature>
<dbReference type="RefSeq" id="XP_018262023.1">
    <property type="nucleotide sequence ID" value="XM_018408332.1"/>
</dbReference>
<dbReference type="Gene3D" id="3.30.900.10">
    <property type="entry name" value="HORMA domain"/>
    <property type="match status" value="1"/>
</dbReference>
<dbReference type="GO" id="GO:0016035">
    <property type="term" value="C:zeta DNA polymerase complex"/>
    <property type="evidence" value="ECO:0007669"/>
    <property type="project" value="TreeGrafter"/>
</dbReference>
<dbReference type="InterPro" id="IPR003511">
    <property type="entry name" value="HORMA_dom"/>
</dbReference>
<protein>
    <submittedName>
        <fullName evidence="4">Mitotic spindle assembly checkpoint protein MAD2B</fullName>
    </submittedName>
</protein>
<dbReference type="PANTHER" id="PTHR11842:SF10">
    <property type="entry name" value="MITOTIC SPINDLE ASSEMBLY CHECKPOINT PROTEIN MAD2B"/>
    <property type="match status" value="1"/>
</dbReference>
<name>A0A1A6A299_9TREE</name>
<dbReference type="PANTHER" id="PTHR11842">
    <property type="entry name" value="MITOTIC SPINDLE ASSEMBLY CHECKPOINT PROTEIN MAD2"/>
    <property type="match status" value="1"/>
</dbReference>
<evidence type="ECO:0000256" key="2">
    <source>
        <dbReference type="SAM" id="MobiDB-lite"/>
    </source>
</evidence>
<dbReference type="STRING" id="1296121.A0A1A6A299"/>
<feature type="domain" description="HORMA" evidence="3">
    <location>
        <begin position="13"/>
        <end position="229"/>
    </location>
</feature>
<sequence length="243" mass="26661">MTTTNPQPGLSYKDIADAIISFLEISLHTILYLRSVYPATTFARRRAHGVPIYQSRHPQVRAYITNVISSLAPEIHIGRLRRMTVVIKGVEDGLPRERMIFDMGYLAELERLRDGRGTEVGLIGAPNADELGLMLRGFLIKLNALDGQLLDNKGETTFAVVIETNDSLEPSTNTNDDGSVPPWIPALAGDTLHPPTSQDPEGTTSAEKHEPLLNVKAVETGVIDIRLMVQECIAKTGVDKLDP</sequence>
<accession>A0A1A6A299</accession>
<feature type="compositionally biased region" description="Polar residues" evidence="2">
    <location>
        <begin position="194"/>
        <end position="205"/>
    </location>
</feature>
<dbReference type="EMBL" id="CP144535">
    <property type="protein sequence ID" value="WWC62922.1"/>
    <property type="molecule type" value="Genomic_DNA"/>
</dbReference>
<keyword evidence="6" id="KW-1185">Reference proteome</keyword>
<organism evidence="4">
    <name type="scientific">Kwoniella dejecticola CBS 10117</name>
    <dbReference type="NCBI Taxonomy" id="1296121"/>
    <lineage>
        <taxon>Eukaryota</taxon>
        <taxon>Fungi</taxon>
        <taxon>Dikarya</taxon>
        <taxon>Basidiomycota</taxon>
        <taxon>Agaricomycotina</taxon>
        <taxon>Tremellomycetes</taxon>
        <taxon>Tremellales</taxon>
        <taxon>Cryptococcaceae</taxon>
        <taxon>Kwoniella</taxon>
    </lineage>
</organism>
<dbReference type="AlphaFoldDB" id="A0A1A6A299"/>
<evidence type="ECO:0000256" key="1">
    <source>
        <dbReference type="ARBA" id="ARBA00010348"/>
    </source>
</evidence>
<dbReference type="PROSITE" id="PS50815">
    <property type="entry name" value="HORMA"/>
    <property type="match status" value="1"/>
</dbReference>
<dbReference type="InterPro" id="IPR045091">
    <property type="entry name" value="Mad2-like"/>
</dbReference>
<proteinExistence type="inferred from homology"/>